<reference evidence="3 4" key="1">
    <citation type="journal article" date="2015" name="Genome Biol. Evol.">
        <title>Phylogenomic analyses indicate that early fungi evolved digesting cell walls of algal ancestors of land plants.</title>
        <authorList>
            <person name="Chang Y."/>
            <person name="Wang S."/>
            <person name="Sekimoto S."/>
            <person name="Aerts A.L."/>
            <person name="Choi C."/>
            <person name="Clum A."/>
            <person name="LaButti K.M."/>
            <person name="Lindquist E.A."/>
            <person name="Yee Ngan C."/>
            <person name="Ohm R.A."/>
            <person name="Salamov A.A."/>
            <person name="Grigoriev I.V."/>
            <person name="Spatafora J.W."/>
            <person name="Berbee M.L."/>
        </authorList>
    </citation>
    <scope>NUCLEOTIDE SEQUENCE [LARGE SCALE GENOMIC DNA]</scope>
    <source>
        <strain evidence="3 4">NRRL 28638</strain>
    </source>
</reference>
<evidence type="ECO:0000313" key="3">
    <source>
        <dbReference type="EMBL" id="KXN69726.1"/>
    </source>
</evidence>
<evidence type="ECO:0000256" key="1">
    <source>
        <dbReference type="SAM" id="MobiDB-lite"/>
    </source>
</evidence>
<dbReference type="GO" id="GO:0031048">
    <property type="term" value="P:regulatory ncRNA-mediated heterochromatin formation"/>
    <property type="evidence" value="ECO:0007669"/>
    <property type="project" value="TreeGrafter"/>
</dbReference>
<protein>
    <submittedName>
        <fullName evidence="3">SCA7-domain-containing protein</fullName>
    </submittedName>
</protein>
<name>A0A137P3Y1_CONC2</name>
<dbReference type="InterPro" id="IPR013243">
    <property type="entry name" value="SCA7_dom"/>
</dbReference>
<dbReference type="GO" id="GO:0006357">
    <property type="term" value="P:regulation of transcription by RNA polymerase II"/>
    <property type="evidence" value="ECO:0007669"/>
    <property type="project" value="TreeGrafter"/>
</dbReference>
<accession>A0A137P3Y1</accession>
<dbReference type="OrthoDB" id="21678at2759"/>
<organism evidence="3 4">
    <name type="scientific">Conidiobolus coronatus (strain ATCC 28846 / CBS 209.66 / NRRL 28638)</name>
    <name type="common">Delacroixia coronata</name>
    <dbReference type="NCBI Taxonomy" id="796925"/>
    <lineage>
        <taxon>Eukaryota</taxon>
        <taxon>Fungi</taxon>
        <taxon>Fungi incertae sedis</taxon>
        <taxon>Zoopagomycota</taxon>
        <taxon>Entomophthoromycotina</taxon>
        <taxon>Entomophthoromycetes</taxon>
        <taxon>Entomophthorales</taxon>
        <taxon>Ancylistaceae</taxon>
        <taxon>Conidiobolus</taxon>
    </lineage>
</organism>
<evidence type="ECO:0000259" key="2">
    <source>
        <dbReference type="PROSITE" id="PS51505"/>
    </source>
</evidence>
<dbReference type="GO" id="GO:1904802">
    <property type="term" value="P:RITS complex assembly"/>
    <property type="evidence" value="ECO:0007669"/>
    <property type="project" value="TreeGrafter"/>
</dbReference>
<dbReference type="PANTHER" id="PTHR47805">
    <property type="entry name" value="SAGA-ASSOCIATED FACTOR 73"/>
    <property type="match status" value="1"/>
</dbReference>
<proteinExistence type="predicted"/>
<dbReference type="PANTHER" id="PTHR47805:SF1">
    <property type="entry name" value="SAGA-ASSOCIATED FACTOR 73"/>
    <property type="match status" value="1"/>
</dbReference>
<keyword evidence="4" id="KW-1185">Reference proteome</keyword>
<feature type="compositionally biased region" description="Polar residues" evidence="1">
    <location>
        <begin position="7"/>
        <end position="27"/>
    </location>
</feature>
<dbReference type="Pfam" id="PF08313">
    <property type="entry name" value="SCA7"/>
    <property type="match status" value="1"/>
</dbReference>
<gene>
    <name evidence="3" type="ORF">CONCODRAFT_79176</name>
</gene>
<dbReference type="GO" id="GO:0000124">
    <property type="term" value="C:SAGA complex"/>
    <property type="evidence" value="ECO:0007669"/>
    <property type="project" value="InterPro"/>
</dbReference>
<dbReference type="AlphaFoldDB" id="A0A137P3Y1"/>
<dbReference type="Proteomes" id="UP000070444">
    <property type="component" value="Unassembled WGS sequence"/>
</dbReference>
<feature type="compositionally biased region" description="Basic residues" evidence="1">
    <location>
        <begin position="161"/>
        <end position="175"/>
    </location>
</feature>
<feature type="domain" description="SCA7" evidence="2">
    <location>
        <begin position="175"/>
        <end position="241"/>
    </location>
</feature>
<evidence type="ECO:0000313" key="4">
    <source>
        <dbReference type="Proteomes" id="UP000070444"/>
    </source>
</evidence>
<sequence length="318" mass="36101">MSDTKDTPSTGTKRPPSQSTDAQSTNLKSKKKQKKELNPIEKLDNSYLFQSWAPLVNETTAQVFSKEKDWKPISIKISKPKKSNHINYKRNLPTILNNLNLNNIPIYKVVENAFLPYSTELPNPDEIPTTVAPVEQDETQAMMNDSQTNVDSIIEDDPNRKKIKKDSKSKRKPAKPKVTGPIDLERQCGVIGNDGKPCTRTITCKTHSVALKRAVVGRSTTYDDLVRKYNQNNAKLKAEQLKSQNKTEPEVQVHQVKEIEEESDYDSDKELEIILNCLHTRNSHLQPVASRPLFNNRSNYQNFAMRSMLSGALRDVPK</sequence>
<dbReference type="InterPro" id="IPR037804">
    <property type="entry name" value="SGF73"/>
</dbReference>
<feature type="region of interest" description="Disordered" evidence="1">
    <location>
        <begin position="1"/>
        <end position="38"/>
    </location>
</feature>
<dbReference type="STRING" id="796925.A0A137P3Y1"/>
<dbReference type="PROSITE" id="PS51505">
    <property type="entry name" value="SCA7"/>
    <property type="match status" value="1"/>
</dbReference>
<feature type="region of interest" description="Disordered" evidence="1">
    <location>
        <begin position="160"/>
        <end position="180"/>
    </location>
</feature>
<dbReference type="Gene3D" id="6.10.140.1270">
    <property type="match status" value="1"/>
</dbReference>
<dbReference type="EMBL" id="KQ964525">
    <property type="protein sequence ID" value="KXN69726.1"/>
    <property type="molecule type" value="Genomic_DNA"/>
</dbReference>